<keyword evidence="3 4" id="KW-0378">Hydrolase</keyword>
<keyword evidence="7" id="KW-1185">Reference proteome</keyword>
<dbReference type="EC" id="3.6.1.-" evidence="4"/>
<feature type="domain" description="Nudix hydrolase" evidence="5">
    <location>
        <begin position="11"/>
        <end position="153"/>
    </location>
</feature>
<dbReference type="InterPro" id="IPR015797">
    <property type="entry name" value="NUDIX_hydrolase-like_dom_sf"/>
</dbReference>
<evidence type="ECO:0000256" key="2">
    <source>
        <dbReference type="ARBA" id="ARBA00001946"/>
    </source>
</evidence>
<dbReference type="eggNOG" id="COG1051">
    <property type="taxonomic scope" value="Bacteria"/>
</dbReference>
<dbReference type="InterPro" id="IPR000086">
    <property type="entry name" value="NUDIX_hydrolase_dom"/>
</dbReference>
<accession>H6SLT7</accession>
<dbReference type="InterPro" id="IPR020084">
    <property type="entry name" value="NUDIX_hydrolase_CS"/>
</dbReference>
<dbReference type="GO" id="GO:0006753">
    <property type="term" value="P:nucleoside phosphate metabolic process"/>
    <property type="evidence" value="ECO:0007669"/>
    <property type="project" value="TreeGrafter"/>
</dbReference>
<evidence type="ECO:0000256" key="4">
    <source>
        <dbReference type="HAMAP-Rule" id="MF_00298"/>
    </source>
</evidence>
<dbReference type="PATRIC" id="fig|1150469.3.peg.2620"/>
<dbReference type="AlphaFoldDB" id="H6SLT7"/>
<protein>
    <recommendedName>
        <fullName evidence="4">RNA pyrophosphohydrolase</fullName>
        <ecNumber evidence="4">3.6.1.-</ecNumber>
    </recommendedName>
    <alternativeName>
        <fullName evidence="4">(Di)nucleoside polyphosphate hydrolase</fullName>
    </alternativeName>
</protein>
<dbReference type="GO" id="GO:0034432">
    <property type="term" value="F:bis(5'-adenosyl)-pentaphosphatase activity"/>
    <property type="evidence" value="ECO:0007669"/>
    <property type="project" value="TreeGrafter"/>
</dbReference>
<evidence type="ECO:0000256" key="3">
    <source>
        <dbReference type="ARBA" id="ARBA00022801"/>
    </source>
</evidence>
<evidence type="ECO:0000256" key="1">
    <source>
        <dbReference type="ARBA" id="ARBA00001936"/>
    </source>
</evidence>
<comment type="cofactor">
    <cofactor evidence="2">
        <name>Mg(2+)</name>
        <dbReference type="ChEBI" id="CHEBI:18420"/>
    </cofactor>
</comment>
<dbReference type="GO" id="GO:0008893">
    <property type="term" value="F:guanosine-3',5'-bis(diphosphate) 3'-diphosphatase activity"/>
    <property type="evidence" value="ECO:0007669"/>
    <property type="project" value="TreeGrafter"/>
</dbReference>
<proteinExistence type="inferred from homology"/>
<dbReference type="InterPro" id="IPR020476">
    <property type="entry name" value="Nudix_hydrolase"/>
</dbReference>
<feature type="short sequence motif" description="Nudix box" evidence="4">
    <location>
        <begin position="45"/>
        <end position="66"/>
    </location>
</feature>
<dbReference type="NCBIfam" id="NF001936">
    <property type="entry name" value="PRK00714.1-3"/>
    <property type="match status" value="1"/>
</dbReference>
<comment type="function">
    <text evidence="4">Accelerates the degradation of transcripts by removing pyrophosphate from the 5'-end of triphosphorylated RNA, leading to a more labile monophosphorylated state that can stimulate subsequent ribonuclease cleavage.</text>
</comment>
<dbReference type="PANTHER" id="PTHR11839:SF22">
    <property type="entry name" value="NUDIX HYDROLASE 26, CHLOROPLASTIC"/>
    <property type="match status" value="1"/>
</dbReference>
<comment type="similarity">
    <text evidence="4">Belongs to the Nudix hydrolase family. RppH subfamily.</text>
</comment>
<dbReference type="EMBL" id="HE663493">
    <property type="protein sequence ID" value="CCG08952.1"/>
    <property type="molecule type" value="Genomic_DNA"/>
</dbReference>
<dbReference type="NCBIfam" id="NF001938">
    <property type="entry name" value="PRK00714.1-5"/>
    <property type="match status" value="1"/>
</dbReference>
<comment type="cofactor">
    <cofactor evidence="1">
        <name>Mn(2+)</name>
        <dbReference type="ChEBI" id="CHEBI:29035"/>
    </cofactor>
</comment>
<dbReference type="PANTHER" id="PTHR11839">
    <property type="entry name" value="UDP/ADP-SUGAR PYROPHOSPHATASE"/>
    <property type="match status" value="1"/>
</dbReference>
<dbReference type="Pfam" id="PF00293">
    <property type="entry name" value="NUDIX"/>
    <property type="match status" value="1"/>
</dbReference>
<dbReference type="InterPro" id="IPR022927">
    <property type="entry name" value="RppH"/>
</dbReference>
<sequence>MIEPQPTPDPAYRRGVGIMLINAQGQVFAAQRIDVKGEAWQMPQGGIDAGESPEQAALRELEEEIGTNKATIMGETRDWLTYDLPTPLQGGLWRGRYKGQTQKWYAMRFTGVDADICLETAHPEFRAWAWVPVASLVERIVPFKRALYEAVVAELGSYARPL</sequence>
<dbReference type="PROSITE" id="PS00893">
    <property type="entry name" value="NUDIX_BOX"/>
    <property type="match status" value="1"/>
</dbReference>
<dbReference type="PRINTS" id="PR00502">
    <property type="entry name" value="NUDIXFAMILY"/>
</dbReference>
<dbReference type="PROSITE" id="PS51462">
    <property type="entry name" value="NUDIX"/>
    <property type="match status" value="1"/>
</dbReference>
<evidence type="ECO:0000313" key="7">
    <source>
        <dbReference type="Proteomes" id="UP000033220"/>
    </source>
</evidence>
<dbReference type="HAMAP" id="MF_00298">
    <property type="entry name" value="Nudix_RppH"/>
    <property type="match status" value="1"/>
</dbReference>
<dbReference type="KEGG" id="rpm:RSPPHO_02326"/>
<evidence type="ECO:0000313" key="6">
    <source>
        <dbReference type="EMBL" id="CCG08952.1"/>
    </source>
</evidence>
<evidence type="ECO:0000259" key="5">
    <source>
        <dbReference type="PROSITE" id="PS51462"/>
    </source>
</evidence>
<organism evidence="6 7">
    <name type="scientific">Pararhodospirillum photometricum DSM 122</name>
    <dbReference type="NCBI Taxonomy" id="1150469"/>
    <lineage>
        <taxon>Bacteria</taxon>
        <taxon>Pseudomonadati</taxon>
        <taxon>Pseudomonadota</taxon>
        <taxon>Alphaproteobacteria</taxon>
        <taxon>Rhodospirillales</taxon>
        <taxon>Rhodospirillaceae</taxon>
        <taxon>Pararhodospirillum</taxon>
    </lineage>
</organism>
<dbReference type="GO" id="GO:0019693">
    <property type="term" value="P:ribose phosphate metabolic process"/>
    <property type="evidence" value="ECO:0007669"/>
    <property type="project" value="TreeGrafter"/>
</dbReference>
<comment type="cofactor">
    <cofactor evidence="4">
        <name>a divalent metal cation</name>
        <dbReference type="ChEBI" id="CHEBI:60240"/>
    </cofactor>
</comment>
<dbReference type="SUPFAM" id="SSF55811">
    <property type="entry name" value="Nudix"/>
    <property type="match status" value="1"/>
</dbReference>
<gene>
    <name evidence="4 6" type="primary">rppH</name>
    <name evidence="4" type="synonym">nudH</name>
    <name evidence="6" type="ORF">RSPPHO_02326</name>
</gene>
<dbReference type="OrthoDB" id="9816040at2"/>
<dbReference type="Proteomes" id="UP000033220">
    <property type="component" value="Chromosome DSM 122"/>
</dbReference>
<dbReference type="HOGENOM" id="CLU_087195_3_0_5"/>
<name>H6SLT7_PARPM</name>
<dbReference type="STRING" id="1150469.RSPPHO_02326"/>
<dbReference type="Gene3D" id="3.90.79.10">
    <property type="entry name" value="Nucleoside Triphosphate Pyrophosphohydrolase"/>
    <property type="match status" value="1"/>
</dbReference>
<reference evidence="6 7" key="1">
    <citation type="submission" date="2012-02" db="EMBL/GenBank/DDBJ databases">
        <title>Shotgun genome sequence of Phaeospirillum photometricum DSM 122.</title>
        <authorList>
            <person name="Duquesne K."/>
            <person name="Sturgis J."/>
        </authorList>
    </citation>
    <scope>NUCLEOTIDE SEQUENCE [LARGE SCALE GENOMIC DNA]</scope>
    <source>
        <strain evidence="7">DSM122</strain>
    </source>
</reference>
<dbReference type="CDD" id="cd03671">
    <property type="entry name" value="NUDIX_Ap4A_hydrolase_plant_like"/>
    <property type="match status" value="1"/>
</dbReference>